<evidence type="ECO:0000313" key="6">
    <source>
        <dbReference type="EMBL" id="TDD39837.1"/>
    </source>
</evidence>
<dbReference type="GO" id="GO:0051539">
    <property type="term" value="F:4 iron, 4 sulfur cluster binding"/>
    <property type="evidence" value="ECO:0007669"/>
    <property type="project" value="UniProtKB-KW"/>
</dbReference>
<dbReference type="Proteomes" id="UP000295302">
    <property type="component" value="Unassembled WGS sequence"/>
</dbReference>
<keyword evidence="1" id="KW-0004">4Fe-4S</keyword>
<dbReference type="InterPro" id="IPR039650">
    <property type="entry name" value="HdrA-like"/>
</dbReference>
<name>A0A4V2YJQ8_9ACTN</name>
<accession>A0A4V2YJQ8</accession>
<keyword evidence="4" id="KW-0408">Iron</keyword>
<keyword evidence="3" id="KW-0560">Oxidoreductase</keyword>
<reference evidence="6 7" key="1">
    <citation type="submission" date="2019-03" db="EMBL/GenBank/DDBJ databases">
        <title>Draft genome sequences of novel Actinobacteria.</title>
        <authorList>
            <person name="Sahin N."/>
            <person name="Ay H."/>
            <person name="Saygin H."/>
        </authorList>
    </citation>
    <scope>NUCLEOTIDE SEQUENCE [LARGE SCALE GENOMIC DNA]</scope>
    <source>
        <strain evidence="6 7">CH32</strain>
    </source>
</reference>
<proteinExistence type="predicted"/>
<evidence type="ECO:0000313" key="7">
    <source>
        <dbReference type="Proteomes" id="UP000295302"/>
    </source>
</evidence>
<dbReference type="PANTHER" id="PTHR43498:SF1">
    <property type="entry name" value="COB--COM HETERODISULFIDE REDUCTASE IRON-SULFUR SUBUNIT A"/>
    <property type="match status" value="1"/>
</dbReference>
<evidence type="ECO:0000256" key="4">
    <source>
        <dbReference type="ARBA" id="ARBA00023004"/>
    </source>
</evidence>
<keyword evidence="2" id="KW-0479">Metal-binding</keyword>
<dbReference type="OrthoDB" id="177652at2"/>
<dbReference type="Pfam" id="PF12831">
    <property type="entry name" value="FAD_oxidored"/>
    <property type="match status" value="1"/>
</dbReference>
<protein>
    <submittedName>
        <fullName evidence="6">FAD-dependent oxidoreductase</fullName>
    </submittedName>
</protein>
<organism evidence="6 7">
    <name type="scientific">Nonomuraea terrae</name>
    <dbReference type="NCBI Taxonomy" id="2530383"/>
    <lineage>
        <taxon>Bacteria</taxon>
        <taxon>Bacillati</taxon>
        <taxon>Actinomycetota</taxon>
        <taxon>Actinomycetes</taxon>
        <taxon>Streptosporangiales</taxon>
        <taxon>Streptosporangiaceae</taxon>
        <taxon>Nonomuraea</taxon>
    </lineage>
</organism>
<dbReference type="AlphaFoldDB" id="A0A4V2YJQ8"/>
<evidence type="ECO:0000256" key="3">
    <source>
        <dbReference type="ARBA" id="ARBA00023002"/>
    </source>
</evidence>
<comment type="caution">
    <text evidence="6">The sequence shown here is derived from an EMBL/GenBank/DDBJ whole genome shotgun (WGS) entry which is preliminary data.</text>
</comment>
<dbReference type="PANTHER" id="PTHR43498">
    <property type="entry name" value="FERREDOXIN:COB-COM HETERODISULFIDE REDUCTASE SUBUNIT A"/>
    <property type="match status" value="1"/>
</dbReference>
<dbReference type="GO" id="GO:0016491">
    <property type="term" value="F:oxidoreductase activity"/>
    <property type="evidence" value="ECO:0007669"/>
    <property type="project" value="UniProtKB-KW"/>
</dbReference>
<evidence type="ECO:0000256" key="1">
    <source>
        <dbReference type="ARBA" id="ARBA00022485"/>
    </source>
</evidence>
<dbReference type="RefSeq" id="WP_132619422.1">
    <property type="nucleotide sequence ID" value="NZ_SMKQ01000163.1"/>
</dbReference>
<evidence type="ECO:0000256" key="5">
    <source>
        <dbReference type="ARBA" id="ARBA00023014"/>
    </source>
</evidence>
<evidence type="ECO:0000256" key="2">
    <source>
        <dbReference type="ARBA" id="ARBA00022723"/>
    </source>
</evidence>
<dbReference type="GO" id="GO:0046872">
    <property type="term" value="F:metal ion binding"/>
    <property type="evidence" value="ECO:0007669"/>
    <property type="project" value="UniProtKB-KW"/>
</dbReference>
<dbReference type="Gene3D" id="3.50.50.60">
    <property type="entry name" value="FAD/NAD(P)-binding domain"/>
    <property type="match status" value="1"/>
</dbReference>
<keyword evidence="7" id="KW-1185">Reference proteome</keyword>
<keyword evidence="5" id="KW-0411">Iron-sulfur</keyword>
<dbReference type="EMBL" id="SMKQ01000163">
    <property type="protein sequence ID" value="TDD39837.1"/>
    <property type="molecule type" value="Genomic_DNA"/>
</dbReference>
<dbReference type="SUPFAM" id="SSF51905">
    <property type="entry name" value="FAD/NAD(P)-binding domain"/>
    <property type="match status" value="1"/>
</dbReference>
<sequence length="472" mass="49839">MSTLRYARDIPISDATDVLVVGGGPAGLAAAIAAARAGASVRIIERFGFLGGNLTAGLVGPCMTSFSLDGRTQLVRGIFDEFVRRMEAAGGAVHPSRTKAGSQYSGFMVFGHEAVTPFDPEAAKQVAMEMCLEAGVELLLHSFVADTAVADGRVTGVVVANKSGLALVPATVTVDCSGDGDVAARGGAAYEYGRSADGEVQPMTVFFRVSNVDDVKVQAYQDAHPDELFPYQGIVEQARREGRFPIPRRGVQLFKTLEPGVWRINTTRVLGMNGTDAGDLTRAEVLGRRQVSQLMTFFHENLPGLEEAKLLDTAATVGVRESRRIVGEYVLTLEDLIDGRHFDDVIAVAGYPVDIHSPVSGDGPFEDGIPPTANIYEIPFRSLLPAELDGVLVAGRCISATHEALAAVRVMPPSFAMGEAAGVGAAMAVAAGTAPRQVDVHALQRRLVDGGAYLGPHAERLPVASGRTGDDR</sequence>
<dbReference type="InterPro" id="IPR036188">
    <property type="entry name" value="FAD/NAD-bd_sf"/>
</dbReference>
<gene>
    <name evidence="6" type="ORF">E1286_34860</name>
</gene>